<feature type="compositionally biased region" description="Pro residues" evidence="1">
    <location>
        <begin position="175"/>
        <end position="195"/>
    </location>
</feature>
<evidence type="ECO:0000256" key="1">
    <source>
        <dbReference type="SAM" id="MobiDB-lite"/>
    </source>
</evidence>
<evidence type="ECO:0000313" key="3">
    <source>
        <dbReference type="Proteomes" id="UP000250235"/>
    </source>
</evidence>
<dbReference type="OrthoDB" id="1930729at2759"/>
<accession>A0A2Z7BJC5</accession>
<organism evidence="2 3">
    <name type="scientific">Dorcoceras hygrometricum</name>
    <dbReference type="NCBI Taxonomy" id="472368"/>
    <lineage>
        <taxon>Eukaryota</taxon>
        <taxon>Viridiplantae</taxon>
        <taxon>Streptophyta</taxon>
        <taxon>Embryophyta</taxon>
        <taxon>Tracheophyta</taxon>
        <taxon>Spermatophyta</taxon>
        <taxon>Magnoliopsida</taxon>
        <taxon>eudicotyledons</taxon>
        <taxon>Gunneridae</taxon>
        <taxon>Pentapetalae</taxon>
        <taxon>asterids</taxon>
        <taxon>lamiids</taxon>
        <taxon>Lamiales</taxon>
        <taxon>Gesneriaceae</taxon>
        <taxon>Didymocarpoideae</taxon>
        <taxon>Trichosporeae</taxon>
        <taxon>Loxocarpinae</taxon>
        <taxon>Dorcoceras</taxon>
    </lineage>
</organism>
<name>A0A2Z7BJC5_9LAMI</name>
<feature type="compositionally biased region" description="Low complexity" evidence="1">
    <location>
        <begin position="160"/>
        <end position="174"/>
    </location>
</feature>
<dbReference type="Proteomes" id="UP000250235">
    <property type="component" value="Unassembled WGS sequence"/>
</dbReference>
<protein>
    <submittedName>
        <fullName evidence="2">Uncharacterized protein</fullName>
    </submittedName>
</protein>
<dbReference type="EMBL" id="KV005052">
    <property type="protein sequence ID" value="KZV34482.1"/>
    <property type="molecule type" value="Genomic_DNA"/>
</dbReference>
<gene>
    <name evidence="2" type="ORF">F511_27459</name>
</gene>
<sequence length="195" mass="21528">MCFRTLSVIPRGSWDDVARRYTMIRWQVRNCDFGATMVVGPRLAIAPPPTSSPPLAASPHAPPHDRTCSDRRAEEIPSVTGVCPVCCGSCVLWVVSLSTGVGREFFDWCLAYEEALFGLRKDLIAKFEDFTNLVKKRKRDMMHVGVDEPWTEGSMQPTDPQSTSVQSISVQSSPRSPPPINSAPRSTPPISPLLE</sequence>
<evidence type="ECO:0000313" key="2">
    <source>
        <dbReference type="EMBL" id="KZV34482.1"/>
    </source>
</evidence>
<dbReference type="AlphaFoldDB" id="A0A2Z7BJC5"/>
<feature type="region of interest" description="Disordered" evidence="1">
    <location>
        <begin position="147"/>
        <end position="195"/>
    </location>
</feature>
<keyword evidence="3" id="KW-1185">Reference proteome</keyword>
<proteinExistence type="predicted"/>
<reference evidence="2 3" key="1">
    <citation type="journal article" date="2015" name="Proc. Natl. Acad. Sci. U.S.A.">
        <title>The resurrection genome of Boea hygrometrica: A blueprint for survival of dehydration.</title>
        <authorList>
            <person name="Xiao L."/>
            <person name="Yang G."/>
            <person name="Zhang L."/>
            <person name="Yang X."/>
            <person name="Zhao S."/>
            <person name="Ji Z."/>
            <person name="Zhou Q."/>
            <person name="Hu M."/>
            <person name="Wang Y."/>
            <person name="Chen M."/>
            <person name="Xu Y."/>
            <person name="Jin H."/>
            <person name="Xiao X."/>
            <person name="Hu G."/>
            <person name="Bao F."/>
            <person name="Hu Y."/>
            <person name="Wan P."/>
            <person name="Li L."/>
            <person name="Deng X."/>
            <person name="Kuang T."/>
            <person name="Xiang C."/>
            <person name="Zhu J.K."/>
            <person name="Oliver M.J."/>
            <person name="He Y."/>
        </authorList>
    </citation>
    <scope>NUCLEOTIDE SEQUENCE [LARGE SCALE GENOMIC DNA]</scope>
    <source>
        <strain evidence="3">cv. XS01</strain>
    </source>
</reference>